<feature type="compositionally biased region" description="Polar residues" evidence="1">
    <location>
        <begin position="1"/>
        <end position="12"/>
    </location>
</feature>
<name>A0A9W8TQV0_9PEZI</name>
<dbReference type="Proteomes" id="UP001148614">
    <property type="component" value="Unassembled WGS sequence"/>
</dbReference>
<evidence type="ECO:0000313" key="2">
    <source>
        <dbReference type="EMBL" id="KAJ3579833.1"/>
    </source>
</evidence>
<dbReference type="EMBL" id="JANPWZ010000053">
    <property type="protein sequence ID" value="KAJ3579833.1"/>
    <property type="molecule type" value="Genomic_DNA"/>
</dbReference>
<accession>A0A9W8TQV0</accession>
<sequence>MSQHAISNTRSAFGQPAVSCDRKHEDMDEDSEGGGVELQAPVQDNAIPVRLARKMKRKQAKKEKWKGIKAQWAADAESKKAAQPSVAE</sequence>
<evidence type="ECO:0000313" key="3">
    <source>
        <dbReference type="Proteomes" id="UP001148614"/>
    </source>
</evidence>
<dbReference type="AlphaFoldDB" id="A0A9W8TQV0"/>
<evidence type="ECO:0000256" key="1">
    <source>
        <dbReference type="SAM" id="MobiDB-lite"/>
    </source>
</evidence>
<comment type="caution">
    <text evidence="2">The sequence shown here is derived from an EMBL/GenBank/DDBJ whole genome shotgun (WGS) entry which is preliminary data.</text>
</comment>
<keyword evidence="3" id="KW-1185">Reference proteome</keyword>
<feature type="region of interest" description="Disordered" evidence="1">
    <location>
        <begin position="1"/>
        <end position="42"/>
    </location>
</feature>
<protein>
    <submittedName>
        <fullName evidence="2">Uncharacterized protein</fullName>
    </submittedName>
</protein>
<proteinExistence type="predicted"/>
<reference evidence="2" key="1">
    <citation type="submission" date="2022-07" db="EMBL/GenBank/DDBJ databases">
        <title>Genome Sequence of Xylaria arbuscula.</title>
        <authorList>
            <person name="Buettner E."/>
        </authorList>
    </citation>
    <scope>NUCLEOTIDE SEQUENCE</scope>
    <source>
        <strain evidence="2">VT107</strain>
    </source>
</reference>
<organism evidence="2 3">
    <name type="scientific">Xylaria arbuscula</name>
    <dbReference type="NCBI Taxonomy" id="114810"/>
    <lineage>
        <taxon>Eukaryota</taxon>
        <taxon>Fungi</taxon>
        <taxon>Dikarya</taxon>
        <taxon>Ascomycota</taxon>
        <taxon>Pezizomycotina</taxon>
        <taxon>Sordariomycetes</taxon>
        <taxon>Xylariomycetidae</taxon>
        <taxon>Xylariales</taxon>
        <taxon>Xylariaceae</taxon>
        <taxon>Xylaria</taxon>
    </lineage>
</organism>
<gene>
    <name evidence="2" type="ORF">NPX13_g734</name>
</gene>